<gene>
    <name evidence="2" type="ORF">ODALV1_LOCUS9926</name>
</gene>
<keyword evidence="1" id="KW-1133">Transmembrane helix</keyword>
<dbReference type="EMBL" id="CAXLJM020000030">
    <property type="protein sequence ID" value="CAL8098406.1"/>
    <property type="molecule type" value="Genomic_DNA"/>
</dbReference>
<feature type="transmembrane region" description="Helical" evidence="1">
    <location>
        <begin position="660"/>
        <end position="680"/>
    </location>
</feature>
<organism evidence="2 3">
    <name type="scientific">Orchesella dallaii</name>
    <dbReference type="NCBI Taxonomy" id="48710"/>
    <lineage>
        <taxon>Eukaryota</taxon>
        <taxon>Metazoa</taxon>
        <taxon>Ecdysozoa</taxon>
        <taxon>Arthropoda</taxon>
        <taxon>Hexapoda</taxon>
        <taxon>Collembola</taxon>
        <taxon>Entomobryomorpha</taxon>
        <taxon>Entomobryoidea</taxon>
        <taxon>Orchesellidae</taxon>
        <taxon>Orchesellinae</taxon>
        <taxon>Orchesella</taxon>
    </lineage>
</organism>
<reference evidence="2 3" key="1">
    <citation type="submission" date="2024-08" db="EMBL/GenBank/DDBJ databases">
        <authorList>
            <person name="Cucini C."/>
            <person name="Frati F."/>
        </authorList>
    </citation>
    <scope>NUCLEOTIDE SEQUENCE [LARGE SCALE GENOMIC DNA]</scope>
</reference>
<keyword evidence="3" id="KW-1185">Reference proteome</keyword>
<dbReference type="Proteomes" id="UP001642540">
    <property type="component" value="Unassembled WGS sequence"/>
</dbReference>
<keyword evidence="1" id="KW-0472">Membrane</keyword>
<name>A0ABP1QCU5_9HEXA</name>
<protein>
    <submittedName>
        <fullName evidence="2">Uncharacterized protein</fullName>
    </submittedName>
</protein>
<proteinExistence type="predicted"/>
<evidence type="ECO:0000313" key="2">
    <source>
        <dbReference type="EMBL" id="CAL8098406.1"/>
    </source>
</evidence>
<keyword evidence="1" id="KW-0812">Transmembrane</keyword>
<evidence type="ECO:0000313" key="3">
    <source>
        <dbReference type="Proteomes" id="UP001642540"/>
    </source>
</evidence>
<evidence type="ECO:0000256" key="1">
    <source>
        <dbReference type="SAM" id="Phobius"/>
    </source>
</evidence>
<accession>A0ABP1QCU5</accession>
<comment type="caution">
    <text evidence="2">The sequence shown here is derived from an EMBL/GenBank/DDBJ whole genome shotgun (WGS) entry which is preliminary data.</text>
</comment>
<sequence length="690" mass="78926">MSADWKTVYTMPIFKDCTIFIWNKTLTSEANIFKVHEILDFCVHSSQDYVLLFKIQHPHELRVSEKFPFKRFTFRHIFPCLSILTADNIRGNESGHHSRISLGALQTDVDLSVILTLRFAPVATFLILHKYIDYESSNTFTEIKLDYNIFKLQTNLIILNNLENKSYFLNTLGNSLPIDDQLCELLYPTIICHHKFYKFGIAALIEFENSMEVNNLLQLSKKINQNWSKNIPSPNFEIEANQPCDKLKVLSNDVFGYGHTEADICISDLIRLHHNCSEEICRVFAEEGVSMFDISKDVTPYTYASFGAKFKEYNIMLLKSSLSNVANILGLLKPIEFKWWAIVLISGLSFSLTLKLLGINTAYFEIVKMILEQDFNISPKLLSGKVKGIVTLWLYTCIMLRAVYTSSFYTFITAKQLPNAPSSVEDVIKNWSPFVVVDESMKLILTKHTEDILSIEENATFHYPKFVNSGVNSRLCFVSDLIWIDLWDSRGKQLHCSKSYSKFYSSLSSGRESSCSLKIMDIKTEDIVRNPMQNPDNFIAIYSNLSPFMYSMQMLGKRLAFQGQGNNLMVTMTGFGSLFRKHVLLQFFDEDLRYLEASGIILKIRNDYASLEELRVLQNGIKLMGLRKSGNLFAVVDKSMALNEELLAEDDFTPANLSSILVILVLYTILLVVCITIFSVENLVSKLQKN</sequence>